<dbReference type="PANTHER" id="PTHR37833">
    <property type="entry name" value="LIPOPROTEIN-RELATED"/>
    <property type="match status" value="1"/>
</dbReference>
<dbReference type="InterPro" id="IPR011467">
    <property type="entry name" value="DUF1573"/>
</dbReference>
<protein>
    <submittedName>
        <fullName evidence="1">DUF1573 domain-containing protein</fullName>
    </submittedName>
</protein>
<gene>
    <name evidence="1" type="ORF">QQ008_26515</name>
</gene>
<dbReference type="InterPro" id="IPR013783">
    <property type="entry name" value="Ig-like_fold"/>
</dbReference>
<proteinExistence type="predicted"/>
<dbReference type="Gene3D" id="2.60.40.10">
    <property type="entry name" value="Immunoglobulins"/>
    <property type="match status" value="1"/>
</dbReference>
<accession>A0ABT8KW08</accession>
<dbReference type="RefSeq" id="WP_346754995.1">
    <property type="nucleotide sequence ID" value="NZ_JAUJEA010000014.1"/>
</dbReference>
<name>A0ABT8KW08_9BACT</name>
<keyword evidence="2" id="KW-1185">Reference proteome</keyword>
<reference evidence="1" key="1">
    <citation type="submission" date="2023-06" db="EMBL/GenBank/DDBJ databases">
        <title>Genomic of Parafulvivirga corallium.</title>
        <authorList>
            <person name="Wang G."/>
        </authorList>
    </citation>
    <scope>NUCLEOTIDE SEQUENCE</scope>
    <source>
        <strain evidence="1">BMA10</strain>
    </source>
</reference>
<comment type="caution">
    <text evidence="1">The sequence shown here is derived from an EMBL/GenBank/DDBJ whole genome shotgun (WGS) entry which is preliminary data.</text>
</comment>
<dbReference type="PANTHER" id="PTHR37833:SF1">
    <property type="entry name" value="SIGNAL PEPTIDE PROTEIN"/>
    <property type="match status" value="1"/>
</dbReference>
<sequence>MRKLILCAVMTLVAVGAWAQDEKNTETVSGPKIVFAENKYDFKDITQGDKVSHTFQFENVGNEPLIISDVLTTCGCTVPQYPKEPIAPGKSGKIDVVFNSRGKQGVQNKVVTIVSNAVNSRARVSLVGNVLPAKSDSGVN</sequence>
<evidence type="ECO:0000313" key="1">
    <source>
        <dbReference type="EMBL" id="MDN5204972.1"/>
    </source>
</evidence>
<dbReference type="Pfam" id="PF07610">
    <property type="entry name" value="DUF1573"/>
    <property type="match status" value="1"/>
</dbReference>
<organism evidence="1 2">
    <name type="scientific">Splendidivirga corallicola</name>
    <dbReference type="NCBI Taxonomy" id="3051826"/>
    <lineage>
        <taxon>Bacteria</taxon>
        <taxon>Pseudomonadati</taxon>
        <taxon>Bacteroidota</taxon>
        <taxon>Cytophagia</taxon>
        <taxon>Cytophagales</taxon>
        <taxon>Splendidivirgaceae</taxon>
        <taxon>Splendidivirga</taxon>
    </lineage>
</organism>
<dbReference type="Proteomes" id="UP001172082">
    <property type="component" value="Unassembled WGS sequence"/>
</dbReference>
<dbReference type="EMBL" id="JAUJEA010000014">
    <property type="protein sequence ID" value="MDN5204972.1"/>
    <property type="molecule type" value="Genomic_DNA"/>
</dbReference>
<evidence type="ECO:0000313" key="2">
    <source>
        <dbReference type="Proteomes" id="UP001172082"/>
    </source>
</evidence>